<evidence type="ECO:0000256" key="14">
    <source>
        <dbReference type="ARBA" id="ARBA00023014"/>
    </source>
</evidence>
<dbReference type="GO" id="GO:0016035">
    <property type="term" value="C:zeta DNA polymerase complex"/>
    <property type="evidence" value="ECO:0007669"/>
    <property type="project" value="InterPro"/>
</dbReference>
<evidence type="ECO:0000256" key="16">
    <source>
        <dbReference type="ARBA" id="ARBA00023204"/>
    </source>
</evidence>
<evidence type="ECO:0000256" key="7">
    <source>
        <dbReference type="ARBA" id="ARBA00022705"/>
    </source>
</evidence>
<evidence type="ECO:0000259" key="22">
    <source>
        <dbReference type="Pfam" id="PF00136"/>
    </source>
</evidence>
<accession>A0A0C9LWZ1</accession>
<evidence type="ECO:0000313" key="28">
    <source>
        <dbReference type="Proteomes" id="UP000053815"/>
    </source>
</evidence>
<dbReference type="SUPFAM" id="SSF53098">
    <property type="entry name" value="Ribonuclease H-like"/>
    <property type="match status" value="1"/>
</dbReference>
<dbReference type="OrthoDB" id="2414538at2759"/>
<evidence type="ECO:0000259" key="24">
    <source>
        <dbReference type="Pfam" id="PF14260"/>
    </source>
</evidence>
<dbReference type="Proteomes" id="UP000053815">
    <property type="component" value="Unassembled WGS sequence"/>
</dbReference>
<dbReference type="GO" id="GO:0008270">
    <property type="term" value="F:zinc ion binding"/>
    <property type="evidence" value="ECO:0007669"/>
    <property type="project" value="UniProtKB-KW"/>
</dbReference>
<feature type="domain" description="DNA-directed DNA polymerase family B multifunctional" evidence="22">
    <location>
        <begin position="1290"/>
        <end position="1737"/>
    </location>
</feature>
<dbReference type="Pfam" id="PF03104">
    <property type="entry name" value="DNA_pol_B_exo1"/>
    <property type="match status" value="1"/>
</dbReference>
<evidence type="ECO:0000256" key="20">
    <source>
        <dbReference type="RuleBase" id="RU000442"/>
    </source>
</evidence>
<evidence type="ECO:0000259" key="25">
    <source>
        <dbReference type="Pfam" id="PF24055"/>
    </source>
</evidence>
<keyword evidence="5 20" id="KW-0808">Transferase</keyword>
<dbReference type="GO" id="GO:0005634">
    <property type="term" value="C:nucleus"/>
    <property type="evidence" value="ECO:0007669"/>
    <property type="project" value="UniProtKB-SubCell"/>
</dbReference>
<keyword evidence="7 20" id="KW-0235">DNA replication</keyword>
<dbReference type="SMART" id="SM00486">
    <property type="entry name" value="POLBc"/>
    <property type="match status" value="1"/>
</dbReference>
<dbReference type="InterPro" id="IPR056447">
    <property type="entry name" value="REV3_N"/>
</dbReference>
<feature type="region of interest" description="Disordered" evidence="21">
    <location>
        <begin position="495"/>
        <end position="539"/>
    </location>
</feature>
<evidence type="ECO:0000256" key="8">
    <source>
        <dbReference type="ARBA" id="ARBA00022723"/>
    </source>
</evidence>
<feature type="domain" description="DNA-directed DNA polymerase family B exonuclease" evidence="23">
    <location>
        <begin position="1108"/>
        <end position="1223"/>
    </location>
</feature>
<evidence type="ECO:0000256" key="17">
    <source>
        <dbReference type="ARBA" id="ARBA00023242"/>
    </source>
</evidence>
<comment type="similarity">
    <text evidence="3 20">Belongs to the DNA polymerase type-B family.</text>
</comment>
<feature type="compositionally biased region" description="Low complexity" evidence="21">
    <location>
        <begin position="1010"/>
        <end position="1021"/>
    </location>
</feature>
<keyword evidence="10 20" id="KW-0863">Zinc-finger</keyword>
<comment type="subcellular location">
    <subcellularLocation>
        <location evidence="2 20">Nucleus</location>
    </subcellularLocation>
</comment>
<dbReference type="CDD" id="cd05534">
    <property type="entry name" value="POLBc_zeta"/>
    <property type="match status" value="1"/>
</dbReference>
<dbReference type="InterPro" id="IPR006172">
    <property type="entry name" value="DNA-dir_DNA_pol_B"/>
</dbReference>
<evidence type="ECO:0000256" key="13">
    <source>
        <dbReference type="ARBA" id="ARBA00023004"/>
    </source>
</evidence>
<feature type="compositionally biased region" description="Polar residues" evidence="21">
    <location>
        <begin position="690"/>
        <end position="699"/>
    </location>
</feature>
<dbReference type="PANTHER" id="PTHR45812:SF1">
    <property type="entry name" value="DNA POLYMERASE ZETA CATALYTIC SUBUNIT"/>
    <property type="match status" value="1"/>
</dbReference>
<dbReference type="InterPro" id="IPR006134">
    <property type="entry name" value="DNA-dir_DNA_pol_B_multi_dom"/>
</dbReference>
<dbReference type="GO" id="GO:0003677">
    <property type="term" value="F:DNA binding"/>
    <property type="evidence" value="ECO:0007669"/>
    <property type="project" value="UniProtKB-KW"/>
</dbReference>
<evidence type="ECO:0000256" key="3">
    <source>
        <dbReference type="ARBA" id="ARBA00005755"/>
    </source>
</evidence>
<keyword evidence="11 20" id="KW-0862">Zinc</keyword>
<dbReference type="PANTHER" id="PTHR45812">
    <property type="entry name" value="DNA POLYMERASE ZETA CATALYTIC SUBUNIT"/>
    <property type="match status" value="1"/>
</dbReference>
<evidence type="ECO:0000256" key="1">
    <source>
        <dbReference type="ARBA" id="ARBA00001966"/>
    </source>
</evidence>
<feature type="domain" description="C4-type zinc-finger of DNA polymerase delta" evidence="24">
    <location>
        <begin position="1784"/>
        <end position="1865"/>
    </location>
</feature>
<dbReference type="InterPro" id="IPR042087">
    <property type="entry name" value="DNA_pol_B_thumb"/>
</dbReference>
<keyword evidence="13 20" id="KW-0408">Iron</keyword>
<dbReference type="GO" id="GO:0003887">
    <property type="term" value="F:DNA-directed DNA polymerase activity"/>
    <property type="evidence" value="ECO:0007669"/>
    <property type="project" value="UniProtKB-KW"/>
</dbReference>
<dbReference type="STRING" id="91626.A0A0C9LWZ1"/>
<keyword evidence="15 20" id="KW-0238">DNA-binding</keyword>
<evidence type="ECO:0000313" key="27">
    <source>
        <dbReference type="EMBL" id="GAN09365.1"/>
    </source>
</evidence>
<dbReference type="InterPro" id="IPR056435">
    <property type="entry name" value="DPOD/Z_N"/>
</dbReference>
<dbReference type="InterPro" id="IPR025687">
    <property type="entry name" value="Znf-C4pol"/>
</dbReference>
<evidence type="ECO:0000256" key="18">
    <source>
        <dbReference type="ARBA" id="ARBA00049244"/>
    </source>
</evidence>
<dbReference type="Pfam" id="PF24065">
    <property type="entry name" value="REV3_N"/>
    <property type="match status" value="1"/>
</dbReference>
<comment type="cofactor">
    <cofactor evidence="1 20">
        <name>[4Fe-4S] cluster</name>
        <dbReference type="ChEBI" id="CHEBI:49883"/>
    </cofactor>
</comment>
<dbReference type="GO" id="GO:0006260">
    <property type="term" value="P:DNA replication"/>
    <property type="evidence" value="ECO:0007669"/>
    <property type="project" value="UniProtKB-KW"/>
</dbReference>
<evidence type="ECO:0000256" key="11">
    <source>
        <dbReference type="ARBA" id="ARBA00022833"/>
    </source>
</evidence>
<evidence type="ECO:0000256" key="10">
    <source>
        <dbReference type="ARBA" id="ARBA00022771"/>
    </source>
</evidence>
<feature type="region of interest" description="Disordered" evidence="21">
    <location>
        <begin position="329"/>
        <end position="353"/>
    </location>
</feature>
<keyword evidence="8 20" id="KW-0479">Metal-binding</keyword>
<evidence type="ECO:0000256" key="6">
    <source>
        <dbReference type="ARBA" id="ARBA00022695"/>
    </source>
</evidence>
<keyword evidence="28" id="KW-1185">Reference proteome</keyword>
<feature type="compositionally biased region" description="Acidic residues" evidence="21">
    <location>
        <begin position="514"/>
        <end position="537"/>
    </location>
</feature>
<dbReference type="InterPro" id="IPR017964">
    <property type="entry name" value="DNA-dir_DNA_pol_B_CS"/>
</dbReference>
<keyword evidence="9" id="KW-0227">DNA damage</keyword>
<feature type="compositionally biased region" description="Basic residues" evidence="21">
    <location>
        <begin position="678"/>
        <end position="687"/>
    </location>
</feature>
<evidence type="ECO:0000256" key="4">
    <source>
        <dbReference type="ARBA" id="ARBA00022485"/>
    </source>
</evidence>
<dbReference type="GO" id="GO:0000724">
    <property type="term" value="P:double-strand break repair via homologous recombination"/>
    <property type="evidence" value="ECO:0007669"/>
    <property type="project" value="TreeGrafter"/>
</dbReference>
<dbReference type="InterPro" id="IPR030559">
    <property type="entry name" value="PolZ_Rev3"/>
</dbReference>
<dbReference type="Gene3D" id="1.10.132.60">
    <property type="entry name" value="DNA polymerase family B, C-terminal domain"/>
    <property type="match status" value="1"/>
</dbReference>
<dbReference type="InterPro" id="IPR036397">
    <property type="entry name" value="RNaseH_sf"/>
</dbReference>
<gene>
    <name evidence="27" type="ORF">MAM1_0262c08891</name>
</gene>
<comment type="subunit">
    <text evidence="19">Forms DNA polymerase zeta with REV7.</text>
</comment>
<evidence type="ECO:0000259" key="26">
    <source>
        <dbReference type="Pfam" id="PF24065"/>
    </source>
</evidence>
<dbReference type="CDD" id="cd05778">
    <property type="entry name" value="DNA_polB_zeta_exo"/>
    <property type="match status" value="1"/>
</dbReference>
<feature type="region of interest" description="Disordered" evidence="21">
    <location>
        <begin position="443"/>
        <end position="464"/>
    </location>
</feature>
<dbReference type="EMBL" id="DF836551">
    <property type="protein sequence ID" value="GAN09365.1"/>
    <property type="molecule type" value="Genomic_DNA"/>
</dbReference>
<dbReference type="Pfam" id="PF24055">
    <property type="entry name" value="POL3_N"/>
    <property type="match status" value="1"/>
</dbReference>
<feature type="region of interest" description="Disordered" evidence="21">
    <location>
        <begin position="736"/>
        <end position="762"/>
    </location>
</feature>
<dbReference type="SUPFAM" id="SSF56672">
    <property type="entry name" value="DNA/RNA polymerases"/>
    <property type="match status" value="1"/>
</dbReference>
<dbReference type="Pfam" id="PF00136">
    <property type="entry name" value="DNA_pol_B"/>
    <property type="match status" value="1"/>
</dbReference>
<dbReference type="Pfam" id="PF14260">
    <property type="entry name" value="zf-C4pol"/>
    <property type="match status" value="1"/>
</dbReference>
<evidence type="ECO:0000256" key="9">
    <source>
        <dbReference type="ARBA" id="ARBA00022763"/>
    </source>
</evidence>
<keyword evidence="6 20" id="KW-0548">Nucleotidyltransferase</keyword>
<dbReference type="InterPro" id="IPR012337">
    <property type="entry name" value="RNaseH-like_sf"/>
</dbReference>
<feature type="compositionally biased region" description="Low complexity" evidence="21">
    <location>
        <begin position="625"/>
        <end position="651"/>
    </location>
</feature>
<feature type="region of interest" description="Disordered" evidence="21">
    <location>
        <begin position="614"/>
        <end position="720"/>
    </location>
</feature>
<evidence type="ECO:0000256" key="19">
    <source>
        <dbReference type="ARBA" id="ARBA00066055"/>
    </source>
</evidence>
<dbReference type="Gene3D" id="3.30.342.10">
    <property type="entry name" value="DNA Polymerase, chain B, domain 1"/>
    <property type="match status" value="1"/>
</dbReference>
<evidence type="ECO:0000256" key="12">
    <source>
        <dbReference type="ARBA" id="ARBA00022932"/>
    </source>
</evidence>
<dbReference type="Gene3D" id="3.90.1600.10">
    <property type="entry name" value="Palm domain of DNA polymerase"/>
    <property type="match status" value="1"/>
</dbReference>
<feature type="domain" description="DNA polymerase zeta catalytic subunit N-terminal" evidence="26">
    <location>
        <begin position="3"/>
        <end position="55"/>
    </location>
</feature>
<evidence type="ECO:0000256" key="5">
    <source>
        <dbReference type="ARBA" id="ARBA00022679"/>
    </source>
</evidence>
<dbReference type="GO" id="GO:0051539">
    <property type="term" value="F:4 iron, 4 sulfur cluster binding"/>
    <property type="evidence" value="ECO:0007669"/>
    <property type="project" value="UniProtKB-KW"/>
</dbReference>
<dbReference type="InterPro" id="IPR043502">
    <property type="entry name" value="DNA/RNA_pol_sf"/>
</dbReference>
<dbReference type="InterPro" id="IPR023211">
    <property type="entry name" value="DNA_pol_palm_dom_sf"/>
</dbReference>
<organism evidence="27">
    <name type="scientific">Mucor ambiguus</name>
    <dbReference type="NCBI Taxonomy" id="91626"/>
    <lineage>
        <taxon>Eukaryota</taxon>
        <taxon>Fungi</taxon>
        <taxon>Fungi incertae sedis</taxon>
        <taxon>Mucoromycota</taxon>
        <taxon>Mucoromycotina</taxon>
        <taxon>Mucoromycetes</taxon>
        <taxon>Mucorales</taxon>
        <taxon>Mucorineae</taxon>
        <taxon>Mucoraceae</taxon>
        <taxon>Mucor</taxon>
    </lineage>
</organism>
<evidence type="ECO:0000259" key="23">
    <source>
        <dbReference type="Pfam" id="PF03104"/>
    </source>
</evidence>
<dbReference type="InterPro" id="IPR006133">
    <property type="entry name" value="DNA-dir_DNA_pol_B_exonuc"/>
</dbReference>
<dbReference type="GO" id="GO:0042276">
    <property type="term" value="P:error-prone translesion synthesis"/>
    <property type="evidence" value="ECO:0007669"/>
    <property type="project" value="TreeGrafter"/>
</dbReference>
<dbReference type="PROSITE" id="PS00116">
    <property type="entry name" value="DNA_POLYMERASE_B"/>
    <property type="match status" value="1"/>
</dbReference>
<feature type="compositionally biased region" description="Basic and acidic residues" evidence="21">
    <location>
        <begin position="708"/>
        <end position="719"/>
    </location>
</feature>
<dbReference type="GO" id="GO:0000166">
    <property type="term" value="F:nucleotide binding"/>
    <property type="evidence" value="ECO:0007669"/>
    <property type="project" value="InterPro"/>
</dbReference>
<dbReference type="EC" id="2.7.7.7" evidence="20"/>
<feature type="compositionally biased region" description="Acidic residues" evidence="21">
    <location>
        <begin position="615"/>
        <end position="624"/>
    </location>
</feature>
<dbReference type="FunFam" id="3.30.420.10:FF:000024">
    <property type="entry name" value="DNA polymerase zeta catalytic subunit"/>
    <property type="match status" value="1"/>
</dbReference>
<evidence type="ECO:0000256" key="2">
    <source>
        <dbReference type="ARBA" id="ARBA00004123"/>
    </source>
</evidence>
<keyword evidence="12 20" id="KW-0239">DNA-directed DNA polymerase</keyword>
<feature type="domain" description="DNA polymerase delta/zeta catalytic subunit N-terminal" evidence="25">
    <location>
        <begin position="56"/>
        <end position="136"/>
    </location>
</feature>
<dbReference type="PRINTS" id="PR00106">
    <property type="entry name" value="DNAPOLB"/>
</dbReference>
<proteinExistence type="inferred from homology"/>
<keyword evidence="14 20" id="KW-0411">Iron-sulfur</keyword>
<comment type="catalytic activity">
    <reaction evidence="18 20">
        <text>DNA(n) + a 2'-deoxyribonucleoside 5'-triphosphate = DNA(n+1) + diphosphate</text>
        <dbReference type="Rhea" id="RHEA:22508"/>
        <dbReference type="Rhea" id="RHEA-COMP:17339"/>
        <dbReference type="Rhea" id="RHEA-COMP:17340"/>
        <dbReference type="ChEBI" id="CHEBI:33019"/>
        <dbReference type="ChEBI" id="CHEBI:61560"/>
        <dbReference type="ChEBI" id="CHEBI:173112"/>
        <dbReference type="EC" id="2.7.7.7"/>
    </reaction>
</comment>
<evidence type="ECO:0000256" key="21">
    <source>
        <dbReference type="SAM" id="MobiDB-lite"/>
    </source>
</evidence>
<dbReference type="Gene3D" id="3.30.420.10">
    <property type="entry name" value="Ribonuclease H-like superfamily/Ribonuclease H"/>
    <property type="match status" value="1"/>
</dbReference>
<sequence length="1890" mass="217450">MVISVRIVNLDHYMADPGPLDRSYTPFSDKRLVKVPVLRIFGSTKLGQKVCLHIHQVFPYFFVPYDIPVKYNTDQEIQKDIFQFGKDLNEAMDLARPQKEPNQHIAAIVFVKGVPFYGYHIGYRTYLKIYMTNPYEKHQMLEILQSGAIQNGFFQPHEAHLNFELQFLIDHNLYGMDWIHVEEHNISPSLKIQFRLPLLDAPKANYPISQSSTMTASSGHNTLSPHFIPLQQQQQQQQQQEDGLYTAKTIPVVFQSNAVPKSSYCELELDITGMSIRNRHDLKERSIHTSLMREKHIQAEALQHPEEESRKKLVLSLRSIWADETNRRKSRGITDPIPPVAQLDEREPRSPWTAEPTLRRLLEKMMTGHPFDHVSETQQPSILMPKVMTVFEAIEALYPTEYFEYEASQHAVSQASSGQHTPTRTGDLSLVELPSSTAHRAMNTTPVQTSPHRNPNSNLTSHFNVSATPSRYRELSVQSQLDKSIIQTFMEDANSSFHQEDVEDSESRDHEEQEQKEEEEDALVQPQDDDDEFEFSNEDNLRISDIARWLEETEREESKKRTQKHITQVIAYDEEDEGPVAYKPRKLDIMAEVQKMDSLLATEHVHKPKKSILELIDEDEDEEVGQQTHQDCQQQDEAQQQQQDKGQQTEAKQQEERSADQVPFQLSDSPPDPMARVTRNRLLKRRINQLDGSGDTQDGSSRKKRLRSAAERWEEEKQSLKKMRLKMATQRLLRKDERTASPSPPLKIECSMTHTSTSTRRAKSIDDIHPKGMQRVTVVIPLSKRKKKKNKAVEDLEELFAEASPSKQMIEAAETEETKIHVEPAPYPELKVVIKQFQPTDQARESNGEDEADSNVDQEMPETLHIKDAKKPAEPTTSFALDQPFTYSSLIERFPQTQTITKEFTYRVNPPKINADDLPKEGVVYREPFYSNPSDMPRFPTVFAGKEFKLPTVGYAALKEFQSVYTASIPEEAHATIKAWSPSQDPPSFKQVQDWMQTEEYATSKHRHQQQQQHDSKTQLQHPTYSNTFNFKFSASKPVNKVKRIRDYIDYFSLEIHVNTRDHLLPDPGLDAVQLIFWCLQTEDLRVPSNGYQEGFYIGVIAMKGFDISRMGICHSRLVVDYADTEEQLFSLLIEKIRYYDPDMLVGYEVQNASWGYLVERGAQLGYHLLDELSRIMTTTDAIKRDQWGYQKTSVYRVTGRHILNVWRMMKSELTLTSYTFENIAYNLLHDRVPHYSYATLTSWYTKGPAVLKYRLFKYYMKRVQLNLDMLDASQVVSRICESARVYGIDFYAVIARGSQYNVESIMFRIAKPENFVLITPSRSQVSSQRSLEVLPLIMEPITQFYSSPMVVLDFQSLYPSIVIAYNYCYSTCLGRIRKPNEPSRFGVLPSFEPDDGLLDALKDYINVSPNGIMFVKPEIRKSLLAKMLSELLDTRVMIKRAMKDYKKDPGLLRMLDAKQLTLKLLANVTYGYTSASFSGRMPSVEIADSIVATGRETLERSIRLINETEKWGARVVYGDTDSMFIYFPGKTKDEAFTLGNEIAETITKLNPAPVKLKFEKVYHPAVLLAKKRYAGFKYENPSDTEPVFEAKGIETVRRDGTLATQKILESCLKILFRTQDMSELKAFLYNQWTKILSNRVLLQDFIISKEVRMGTYSSRGGPNGALIAQAQMDTDARAEPQYGERVPYVVVYRGPNAKLKDKVVSPEVLLNDSSLRLDTEYYIRKQIIPPLSRVFNLMGVDILSWYESMPRSQKIAAMNLALSIENQARNPTRIYQYYSSSHCIVCRKIADQVICTQCKQDVSSTLFTLLSRQQMSQNRFRKILQACQDCCKLSPLDAMTVVEQEQHYVDIPCDSLDCPVFYERLKAKEDVRVTSSYDTLIDTLNTPQN</sequence>
<evidence type="ECO:0000256" key="15">
    <source>
        <dbReference type="ARBA" id="ARBA00023125"/>
    </source>
</evidence>
<keyword evidence="16" id="KW-0234">DNA repair</keyword>
<protein>
    <recommendedName>
        <fullName evidence="20">DNA polymerase</fullName>
        <ecNumber evidence="20">2.7.7.7</ecNumber>
    </recommendedName>
</protein>
<dbReference type="FunFam" id="1.10.132.60:FF:000007">
    <property type="entry name" value="DNA polymerase"/>
    <property type="match status" value="1"/>
</dbReference>
<reference evidence="27" key="1">
    <citation type="submission" date="2014-09" db="EMBL/GenBank/DDBJ databases">
        <title>Draft genome sequence of an oleaginous Mucoromycotina fungus Mucor ambiguus NBRC6742.</title>
        <authorList>
            <person name="Takeda I."/>
            <person name="Yamane N."/>
            <person name="Morita T."/>
            <person name="Tamano K."/>
            <person name="Machida M."/>
            <person name="Baker S."/>
            <person name="Koike H."/>
        </authorList>
    </citation>
    <scope>NUCLEOTIDE SEQUENCE</scope>
    <source>
        <strain evidence="27">NBRC 6742</strain>
    </source>
</reference>
<feature type="region of interest" description="Disordered" evidence="21">
    <location>
        <begin position="1000"/>
        <end position="1021"/>
    </location>
</feature>
<keyword evidence="17 20" id="KW-0539">Nucleus</keyword>
<dbReference type="Gene3D" id="1.10.287.690">
    <property type="entry name" value="Helix hairpin bin"/>
    <property type="match status" value="1"/>
</dbReference>
<keyword evidence="4 20" id="KW-0004">4Fe-4S</keyword>
<name>A0A0C9LWZ1_9FUNG</name>
<dbReference type="FunFam" id="1.10.287.690:FF:000002">
    <property type="entry name" value="DNA polymerase zeta"/>
    <property type="match status" value="1"/>
</dbReference>